<protein>
    <submittedName>
        <fullName evidence="6">NUD22-like protein</fullName>
    </submittedName>
</protein>
<dbReference type="Proteomes" id="UP001164746">
    <property type="component" value="Chromosome 11"/>
</dbReference>
<evidence type="ECO:0000259" key="5">
    <source>
        <dbReference type="PROSITE" id="PS51462"/>
    </source>
</evidence>
<evidence type="ECO:0000256" key="1">
    <source>
        <dbReference type="ARBA" id="ARBA00001946"/>
    </source>
</evidence>
<evidence type="ECO:0000256" key="4">
    <source>
        <dbReference type="ARBA" id="ARBA00022842"/>
    </source>
</evidence>
<keyword evidence="4" id="KW-0460">Magnesium</keyword>
<proteinExistence type="predicted"/>
<dbReference type="PANTHER" id="PTHR31835:SF1">
    <property type="entry name" value="URIDINE DIPHOSPHATE GLUCOSE PYROPHOSPHATASE NUDT22"/>
    <property type="match status" value="1"/>
</dbReference>
<reference evidence="6" key="1">
    <citation type="submission" date="2022-11" db="EMBL/GenBank/DDBJ databases">
        <title>Centuries of genome instability and evolution in soft-shell clam transmissible cancer (bioRxiv).</title>
        <authorList>
            <person name="Hart S.F.M."/>
            <person name="Yonemitsu M.A."/>
            <person name="Giersch R.M."/>
            <person name="Beal B.F."/>
            <person name="Arriagada G."/>
            <person name="Davis B.W."/>
            <person name="Ostrander E.A."/>
            <person name="Goff S.P."/>
            <person name="Metzger M.J."/>
        </authorList>
    </citation>
    <scope>NUCLEOTIDE SEQUENCE</scope>
    <source>
        <strain evidence="6">MELC-2E11</strain>
        <tissue evidence="6">Siphon/mantle</tissue>
    </source>
</reference>
<keyword evidence="3" id="KW-0378">Hydrolase</keyword>
<evidence type="ECO:0000256" key="3">
    <source>
        <dbReference type="ARBA" id="ARBA00022801"/>
    </source>
</evidence>
<accession>A0ABY7FDA7</accession>
<dbReference type="PROSITE" id="PS51462">
    <property type="entry name" value="NUDIX"/>
    <property type="match status" value="1"/>
</dbReference>
<evidence type="ECO:0000313" key="7">
    <source>
        <dbReference type="Proteomes" id="UP001164746"/>
    </source>
</evidence>
<name>A0ABY7FDA7_MYAAR</name>
<dbReference type="InterPro" id="IPR000086">
    <property type="entry name" value="NUDIX_hydrolase_dom"/>
</dbReference>
<evidence type="ECO:0000313" key="6">
    <source>
        <dbReference type="EMBL" id="WAR20133.1"/>
    </source>
</evidence>
<sequence length="297" mass="33128">MDPFTVIYTTRSPSLTLPENIHVNLSPSFNRQTLPGDQERDIDKHWQDRLVQLPSLFNGTKFRLDSLEDNKSGDLNLNLGVTCYKDFQGTNLSQDVLLMQSQGLCDHDNSQAYLSDALGVGAFVLTADDHMVLLFRSQNCGEDVNLWDRPGGHAEPKALVGNIPMEDIKVENMDPEKVIKELFSSIIEEVVSEVNIPAESLQPPGILGIHRSNLNGGKPNVEFLVRCKLTSEEVEREYAKGSHSEAYESERILLLPMGEALSSEATKPELWAKMAAGAKATVTLYKMYRHRFPEAAQ</sequence>
<dbReference type="PANTHER" id="PTHR31835">
    <property type="entry name" value="URIDINE DIPHOSPHATE GLUCOSE PYROPHOSPHATASE"/>
    <property type="match status" value="1"/>
</dbReference>
<keyword evidence="2" id="KW-0479">Metal-binding</keyword>
<gene>
    <name evidence="6" type="ORF">MAR_001971</name>
</gene>
<comment type="cofactor">
    <cofactor evidence="1">
        <name>Mg(2+)</name>
        <dbReference type="ChEBI" id="CHEBI:18420"/>
    </cofactor>
</comment>
<organism evidence="6 7">
    <name type="scientific">Mya arenaria</name>
    <name type="common">Soft-shell clam</name>
    <dbReference type="NCBI Taxonomy" id="6604"/>
    <lineage>
        <taxon>Eukaryota</taxon>
        <taxon>Metazoa</taxon>
        <taxon>Spiralia</taxon>
        <taxon>Lophotrochozoa</taxon>
        <taxon>Mollusca</taxon>
        <taxon>Bivalvia</taxon>
        <taxon>Autobranchia</taxon>
        <taxon>Heteroconchia</taxon>
        <taxon>Euheterodonta</taxon>
        <taxon>Imparidentia</taxon>
        <taxon>Neoheterodontei</taxon>
        <taxon>Myida</taxon>
        <taxon>Myoidea</taxon>
        <taxon>Myidae</taxon>
        <taxon>Mya</taxon>
    </lineage>
</organism>
<feature type="domain" description="Nudix hydrolase" evidence="5">
    <location>
        <begin position="115"/>
        <end position="279"/>
    </location>
</feature>
<keyword evidence="7" id="KW-1185">Reference proteome</keyword>
<evidence type="ECO:0000256" key="2">
    <source>
        <dbReference type="ARBA" id="ARBA00022723"/>
    </source>
</evidence>
<dbReference type="EMBL" id="CP111022">
    <property type="protein sequence ID" value="WAR20133.1"/>
    <property type="molecule type" value="Genomic_DNA"/>
</dbReference>
<dbReference type="InterPro" id="IPR055295">
    <property type="entry name" value="NUDT22/NUDT9-like"/>
</dbReference>